<dbReference type="OrthoDB" id="9801383at2"/>
<dbReference type="InterPro" id="IPR023347">
    <property type="entry name" value="Lysozyme_dom_sf"/>
</dbReference>
<evidence type="ECO:0000313" key="4">
    <source>
        <dbReference type="Proteomes" id="UP000239866"/>
    </source>
</evidence>
<dbReference type="Gene3D" id="1.10.530.40">
    <property type="match status" value="1"/>
</dbReference>
<organism evidence="3 4">
    <name type="scientific">Marinobacter fuscus</name>
    <dbReference type="NCBI Taxonomy" id="2109942"/>
    <lineage>
        <taxon>Bacteria</taxon>
        <taxon>Pseudomonadati</taxon>
        <taxon>Pseudomonadota</taxon>
        <taxon>Gammaproteobacteria</taxon>
        <taxon>Pseudomonadales</taxon>
        <taxon>Marinobacteraceae</taxon>
        <taxon>Marinobacter</taxon>
    </lineage>
</organism>
<dbReference type="Gene3D" id="1.10.101.10">
    <property type="entry name" value="PGBD-like superfamily/PGBD"/>
    <property type="match status" value="1"/>
</dbReference>
<dbReference type="EMBL" id="PXNP01000020">
    <property type="protein sequence ID" value="PSF11881.1"/>
    <property type="molecule type" value="Genomic_DNA"/>
</dbReference>
<dbReference type="GO" id="GO:0031640">
    <property type="term" value="P:killing of cells of another organism"/>
    <property type="evidence" value="ECO:0007669"/>
    <property type="project" value="UniProtKB-KW"/>
</dbReference>
<evidence type="ECO:0008006" key="5">
    <source>
        <dbReference type="Google" id="ProtNLM"/>
    </source>
</evidence>
<protein>
    <recommendedName>
        <fullName evidence="5">Peptidoglycan binding-like domain-containing protein</fullName>
    </recommendedName>
</protein>
<dbReference type="RefSeq" id="WP_106761667.1">
    <property type="nucleotide sequence ID" value="NZ_PXNP01000020.1"/>
</dbReference>
<keyword evidence="1" id="KW-0929">Antimicrobial</keyword>
<evidence type="ECO:0000256" key="2">
    <source>
        <dbReference type="ARBA" id="ARBA00022638"/>
    </source>
</evidence>
<proteinExistence type="predicted"/>
<evidence type="ECO:0000256" key="1">
    <source>
        <dbReference type="ARBA" id="ARBA00022529"/>
    </source>
</evidence>
<dbReference type="AlphaFoldDB" id="A0A2T1KP06"/>
<comment type="caution">
    <text evidence="3">The sequence shown here is derived from an EMBL/GenBank/DDBJ whole genome shotgun (WGS) entry which is preliminary data.</text>
</comment>
<name>A0A2T1KP06_9GAMM</name>
<sequence>MNLQLTGSVGRGGANRAADVKLVRALLNVHRRQQSLPVLPIDSSPGAELEAAIARFQNDRGVKVATGLVAAGSQTWRWLQETLGSARTRVAILPPAEGRLTWEAEGQEGGRYHSRILHVPSASSGLTVGRGYDLKERSRAEVTRHLAAAGLPANQATTIAGAARLKGAAAEQFIIDNDLLDFEISASVQLQLFETVYAAMAQDVIRICGKQDVLERYGSTDWPALDSRIRDTLVDLRFRGDYTGTTRRQVQPPVVANDLNAFRQVIGNAGLWASVPGDRFQRRVRYLQ</sequence>
<dbReference type="Proteomes" id="UP000239866">
    <property type="component" value="Unassembled WGS sequence"/>
</dbReference>
<evidence type="ECO:0000313" key="3">
    <source>
        <dbReference type="EMBL" id="PSF11881.1"/>
    </source>
</evidence>
<accession>A0A2T1KP06</accession>
<keyword evidence="2" id="KW-0081">Bacteriolytic enzyme</keyword>
<dbReference type="InterPro" id="IPR036366">
    <property type="entry name" value="PGBDSf"/>
</dbReference>
<dbReference type="GO" id="GO:0042742">
    <property type="term" value="P:defense response to bacterium"/>
    <property type="evidence" value="ECO:0007669"/>
    <property type="project" value="UniProtKB-KW"/>
</dbReference>
<dbReference type="GO" id="GO:0003796">
    <property type="term" value="F:lysozyme activity"/>
    <property type="evidence" value="ECO:0007669"/>
    <property type="project" value="InterPro"/>
</dbReference>
<dbReference type="CDD" id="cd16903">
    <property type="entry name" value="pesticin_lyz-like"/>
    <property type="match status" value="1"/>
</dbReference>
<reference evidence="3 4" key="1">
    <citation type="submission" date="2018-03" db="EMBL/GenBank/DDBJ databases">
        <title>Marinobacter brunus sp. nov., a marine bacterium of Gamma-proteobacteria isolated from the surface seawater of the South China Sea.</title>
        <authorList>
            <person name="Cheng H."/>
            <person name="Wu Y.-H."/>
            <person name="Xamxidin M."/>
            <person name="Xu X.-W."/>
        </authorList>
    </citation>
    <scope>NUCLEOTIDE SEQUENCE [LARGE SCALE GENOMIC DNA]</scope>
    <source>
        <strain evidence="3 4">NH169-3</strain>
    </source>
</reference>
<gene>
    <name evidence="3" type="ORF">C7H09_05840</name>
</gene>
<keyword evidence="4" id="KW-1185">Reference proteome</keyword>